<evidence type="ECO:0000313" key="3">
    <source>
        <dbReference type="Proteomes" id="UP001356427"/>
    </source>
</evidence>
<keyword evidence="3" id="KW-1185">Reference proteome</keyword>
<organism evidence="2 3">
    <name type="scientific">Coregonus suidteri</name>
    <dbReference type="NCBI Taxonomy" id="861788"/>
    <lineage>
        <taxon>Eukaryota</taxon>
        <taxon>Metazoa</taxon>
        <taxon>Chordata</taxon>
        <taxon>Craniata</taxon>
        <taxon>Vertebrata</taxon>
        <taxon>Euteleostomi</taxon>
        <taxon>Actinopterygii</taxon>
        <taxon>Neopterygii</taxon>
        <taxon>Teleostei</taxon>
        <taxon>Protacanthopterygii</taxon>
        <taxon>Salmoniformes</taxon>
        <taxon>Salmonidae</taxon>
        <taxon>Coregoninae</taxon>
        <taxon>Coregonus</taxon>
    </lineage>
</organism>
<reference evidence="2 3" key="1">
    <citation type="submission" date="2021-04" db="EMBL/GenBank/DDBJ databases">
        <authorList>
            <person name="De Guttry C."/>
            <person name="Zahm M."/>
            <person name="Klopp C."/>
            <person name="Cabau C."/>
            <person name="Louis A."/>
            <person name="Berthelot C."/>
            <person name="Parey E."/>
            <person name="Roest Crollius H."/>
            <person name="Montfort J."/>
            <person name="Robinson-Rechavi M."/>
            <person name="Bucao C."/>
            <person name="Bouchez O."/>
            <person name="Gislard M."/>
            <person name="Lluch J."/>
            <person name="Milhes M."/>
            <person name="Lampietro C."/>
            <person name="Lopez Roques C."/>
            <person name="Donnadieu C."/>
            <person name="Braasch I."/>
            <person name="Desvignes T."/>
            <person name="Postlethwait J."/>
            <person name="Bobe J."/>
            <person name="Wedekind C."/>
            <person name="Guiguen Y."/>
        </authorList>
    </citation>
    <scope>NUCLEOTIDE SEQUENCE [LARGE SCALE GENOMIC DNA]</scope>
    <source>
        <strain evidence="2">Cs_M1</strain>
        <tissue evidence="2">Blood</tissue>
    </source>
</reference>
<dbReference type="InterPro" id="IPR058876">
    <property type="entry name" value="Ig-like_ZP"/>
</dbReference>
<dbReference type="Proteomes" id="UP001356427">
    <property type="component" value="Unassembled WGS sequence"/>
</dbReference>
<evidence type="ECO:0000259" key="1">
    <source>
        <dbReference type="Pfam" id="PF26562"/>
    </source>
</evidence>
<dbReference type="AlphaFoldDB" id="A0AAN8Q5K1"/>
<accession>A0AAN8Q5K1</accession>
<protein>
    <recommendedName>
        <fullName evidence="1">ZP-domain containing protein Ig-like domain-containing protein</fullName>
    </recommendedName>
</protein>
<comment type="caution">
    <text evidence="2">The sequence shown here is derived from an EMBL/GenBank/DDBJ whole genome shotgun (WGS) entry which is preliminary data.</text>
</comment>
<dbReference type="EMBL" id="JAGTTL010000039">
    <property type="protein sequence ID" value="KAK6292040.1"/>
    <property type="molecule type" value="Genomic_DNA"/>
</dbReference>
<evidence type="ECO:0000313" key="2">
    <source>
        <dbReference type="EMBL" id="KAK6292040.1"/>
    </source>
</evidence>
<gene>
    <name evidence="2" type="ORF">J4Q44_G00378250</name>
</gene>
<sequence>MLLELQSVLKDLQLPEKWQLDFTEFPYYLQCLWVYMVLCLQWVACWDRYLVVSALLAFTGIEPKSHLLKTVTAKRVFTMYLGNFPYDVDLVAVKPKGHYFTIPEAIQNVYPVTRGCHAN</sequence>
<name>A0AAN8Q5K1_9TELE</name>
<proteinExistence type="predicted"/>
<feature type="domain" description="ZP-domain containing protein Ig-like" evidence="1">
    <location>
        <begin position="69"/>
        <end position="119"/>
    </location>
</feature>
<dbReference type="Pfam" id="PF26562">
    <property type="entry name" value="Ig-like"/>
    <property type="match status" value="1"/>
</dbReference>